<dbReference type="SUPFAM" id="SSF56214">
    <property type="entry name" value="4'-phosphopantetheinyl transferase"/>
    <property type="match status" value="2"/>
</dbReference>
<accession>A0A679J963</accession>
<dbReference type="PANTHER" id="PTHR12215">
    <property type="entry name" value="PHOSPHOPANTETHEINE TRANSFERASE"/>
    <property type="match status" value="1"/>
</dbReference>
<evidence type="ECO:0000313" key="5">
    <source>
        <dbReference type="EMBL" id="CAA2105104.1"/>
    </source>
</evidence>
<dbReference type="InterPro" id="IPR055066">
    <property type="entry name" value="AASDHPPT_N"/>
</dbReference>
<proteinExistence type="inferred from homology"/>
<dbReference type="RefSeq" id="WP_339090682.1">
    <property type="nucleotide sequence ID" value="NZ_LR743507.1"/>
</dbReference>
<dbReference type="PANTHER" id="PTHR12215:SF10">
    <property type="entry name" value="L-AMINOADIPATE-SEMIALDEHYDE DEHYDROGENASE-PHOSPHOPANTETHEINYL TRANSFERASE"/>
    <property type="match status" value="1"/>
</dbReference>
<gene>
    <name evidence="5" type="primary">sfp</name>
    <name evidence="5" type="ORF">VVAX_03089</name>
</gene>
<dbReference type="EMBL" id="LR743507">
    <property type="protein sequence ID" value="CAA2105104.1"/>
    <property type="molecule type" value="Genomic_DNA"/>
</dbReference>
<dbReference type="Pfam" id="PF22624">
    <property type="entry name" value="AASDHPPT_N"/>
    <property type="match status" value="1"/>
</dbReference>
<feature type="domain" description="4'-phosphopantetheinyl transferase" evidence="3">
    <location>
        <begin position="112"/>
        <end position="188"/>
    </location>
</feature>
<reference evidence="5" key="1">
    <citation type="submission" date="2019-12" db="EMBL/GenBank/DDBJ databases">
        <authorList>
            <person name="Cremers G."/>
        </authorList>
    </citation>
    <scope>NUCLEOTIDE SEQUENCE</scope>
    <source>
        <strain evidence="5">Vvax</strain>
    </source>
</reference>
<dbReference type="GO" id="GO:0019878">
    <property type="term" value="P:lysine biosynthetic process via aminoadipic acid"/>
    <property type="evidence" value="ECO:0007669"/>
    <property type="project" value="TreeGrafter"/>
</dbReference>
<protein>
    <submittedName>
        <fullName evidence="5">4'-phosphopantetheinyl transferase sfp</fullName>
        <ecNumber evidence="5">2.7.8.-</ecNumber>
    </submittedName>
</protein>
<dbReference type="Pfam" id="PF01648">
    <property type="entry name" value="ACPS"/>
    <property type="match status" value="1"/>
</dbReference>
<comment type="similarity">
    <text evidence="1">Belongs to the P-Pant transferase superfamily. Gsp/Sfp/HetI/AcpT family.</text>
</comment>
<dbReference type="GO" id="GO:0005829">
    <property type="term" value="C:cytosol"/>
    <property type="evidence" value="ECO:0007669"/>
    <property type="project" value="TreeGrafter"/>
</dbReference>
<evidence type="ECO:0000259" key="4">
    <source>
        <dbReference type="Pfam" id="PF22624"/>
    </source>
</evidence>
<evidence type="ECO:0000259" key="3">
    <source>
        <dbReference type="Pfam" id="PF01648"/>
    </source>
</evidence>
<dbReference type="Gene3D" id="3.90.470.20">
    <property type="entry name" value="4'-phosphopantetheinyl transferase domain"/>
    <property type="match status" value="1"/>
</dbReference>
<dbReference type="InterPro" id="IPR050559">
    <property type="entry name" value="P-Pant_transferase_sf"/>
</dbReference>
<dbReference type="AlphaFoldDB" id="A0A679J963"/>
<keyword evidence="2 5" id="KW-0808">Transferase</keyword>
<dbReference type="GO" id="GO:0008897">
    <property type="term" value="F:holo-[acyl-carrier-protein] synthase activity"/>
    <property type="evidence" value="ECO:0007669"/>
    <property type="project" value="InterPro"/>
</dbReference>
<organism evidence="5">
    <name type="scientific">Variovorax paradoxus</name>
    <dbReference type="NCBI Taxonomy" id="34073"/>
    <lineage>
        <taxon>Bacteria</taxon>
        <taxon>Pseudomonadati</taxon>
        <taxon>Pseudomonadota</taxon>
        <taxon>Betaproteobacteria</taxon>
        <taxon>Burkholderiales</taxon>
        <taxon>Comamonadaceae</taxon>
        <taxon>Variovorax</taxon>
    </lineage>
</organism>
<dbReference type="InterPro" id="IPR037143">
    <property type="entry name" value="4-PPantetheinyl_Trfase_dom_sf"/>
</dbReference>
<name>A0A679J963_VARPD</name>
<dbReference type="EC" id="2.7.8.-" evidence="5"/>
<evidence type="ECO:0000256" key="2">
    <source>
        <dbReference type="ARBA" id="ARBA00022679"/>
    </source>
</evidence>
<sequence>MNSSAYALSIDAPLCRYVDLDSFTELLPAQLLSDEECTRAAKFRFPADRQRYVASHIALRQALAEYTGLHHAALQLATGSFGKPSLSGHTRTQFSLSHSQGLALIAVGGRGPLGADVELLRPVPDAAVLAAEHFTRREQEALAALPAQERDKAFLTCWTRKEACLKAIGVGLLLSPQSFEVGLVPDSRSVELSVAGRILWLVLGPAPARMDCVGSLAEWRQTEARTGNSSRLAEVHA</sequence>
<evidence type="ECO:0000256" key="1">
    <source>
        <dbReference type="ARBA" id="ARBA00010990"/>
    </source>
</evidence>
<feature type="domain" description="4'-phosphopantetheinyl transferase N-terminal" evidence="4">
    <location>
        <begin position="29"/>
        <end position="106"/>
    </location>
</feature>
<dbReference type="GO" id="GO:0000287">
    <property type="term" value="F:magnesium ion binding"/>
    <property type="evidence" value="ECO:0007669"/>
    <property type="project" value="InterPro"/>
</dbReference>
<dbReference type="InterPro" id="IPR008278">
    <property type="entry name" value="4-PPantetheinyl_Trfase_dom"/>
</dbReference>